<feature type="transmembrane region" description="Helical" evidence="7">
    <location>
        <begin position="163"/>
        <end position="180"/>
    </location>
</feature>
<feature type="transmembrane region" description="Helical" evidence="7">
    <location>
        <begin position="200"/>
        <end position="220"/>
    </location>
</feature>
<dbReference type="GO" id="GO:0009061">
    <property type="term" value="P:anaerobic respiration"/>
    <property type="evidence" value="ECO:0007669"/>
    <property type="project" value="TreeGrafter"/>
</dbReference>
<dbReference type="EMBL" id="CP021255">
    <property type="protein sequence ID" value="AVD71027.1"/>
    <property type="molecule type" value="Genomic_DNA"/>
</dbReference>
<dbReference type="InterPro" id="IPR005614">
    <property type="entry name" value="NrfD-like"/>
</dbReference>
<keyword evidence="3" id="KW-1003">Cell membrane</keyword>
<evidence type="ECO:0000256" key="5">
    <source>
        <dbReference type="ARBA" id="ARBA00022989"/>
    </source>
</evidence>
<evidence type="ECO:0000313" key="9">
    <source>
        <dbReference type="Proteomes" id="UP000239867"/>
    </source>
</evidence>
<dbReference type="RefSeq" id="WP_104936304.1">
    <property type="nucleotide sequence ID" value="NZ_CP021255.1"/>
</dbReference>
<evidence type="ECO:0000313" key="8">
    <source>
        <dbReference type="EMBL" id="AVD71027.1"/>
    </source>
</evidence>
<dbReference type="PANTHER" id="PTHR30074:SF4">
    <property type="entry name" value="NI_FE-HYDROGENASE 2 B-TYPE CYTOCHROME SUBUNIT-RELATED"/>
    <property type="match status" value="1"/>
</dbReference>
<reference evidence="8 9" key="1">
    <citation type="journal article" date="2018" name="MBio">
        <title>Insights into the evolution of host association through the isolation and characterization of a novel human periodontal pathobiont, Desulfobulbus oralis.</title>
        <authorList>
            <person name="Cross K.L."/>
            <person name="Chirania P."/>
            <person name="Xiong W."/>
            <person name="Beall C.J."/>
            <person name="Elkins J.G."/>
            <person name="Giannone R.J."/>
            <person name="Griffen A.L."/>
            <person name="Guss A.M."/>
            <person name="Hettich R.L."/>
            <person name="Joshi S.S."/>
            <person name="Mokrzan E.M."/>
            <person name="Martin R.K."/>
            <person name="Zhulin I.B."/>
            <person name="Leys E.J."/>
            <person name="Podar M."/>
        </authorList>
    </citation>
    <scope>NUCLEOTIDE SEQUENCE [LARGE SCALE GENOMIC DNA]</scope>
    <source>
        <strain evidence="8 9">ORNL</strain>
    </source>
</reference>
<feature type="transmembrane region" description="Helical" evidence="7">
    <location>
        <begin position="279"/>
        <end position="297"/>
    </location>
</feature>
<keyword evidence="9" id="KW-1185">Reference proteome</keyword>
<feature type="transmembrane region" description="Helical" evidence="7">
    <location>
        <begin position="128"/>
        <end position="151"/>
    </location>
</feature>
<dbReference type="GO" id="GO:0005886">
    <property type="term" value="C:plasma membrane"/>
    <property type="evidence" value="ECO:0007669"/>
    <property type="project" value="UniProtKB-SubCell"/>
</dbReference>
<dbReference type="PANTHER" id="PTHR30074">
    <property type="entry name" value="FORMATE DEHYDROGENASE, NITRATE-INDUCIBLE, CYTOCHROME B556 FDN SUBUNIT"/>
    <property type="match status" value="1"/>
</dbReference>
<feature type="transmembrane region" description="Helical" evidence="7">
    <location>
        <begin position="89"/>
        <end position="108"/>
    </location>
</feature>
<evidence type="ECO:0000256" key="6">
    <source>
        <dbReference type="ARBA" id="ARBA00023136"/>
    </source>
</evidence>
<comment type="subcellular location">
    <subcellularLocation>
        <location evidence="1">Cell membrane</location>
        <topology evidence="1">Multi-pass membrane protein</topology>
    </subcellularLocation>
</comment>
<dbReference type="Gene3D" id="1.20.1630.10">
    <property type="entry name" value="Formate dehydrogenase/DMSO reductase domain"/>
    <property type="match status" value="1"/>
</dbReference>
<evidence type="ECO:0000256" key="7">
    <source>
        <dbReference type="SAM" id="Phobius"/>
    </source>
</evidence>
<comment type="similarity">
    <text evidence="2">Belongs to the NrfD family.</text>
</comment>
<dbReference type="KEGG" id="deo:CAY53_05655"/>
<dbReference type="Pfam" id="PF03916">
    <property type="entry name" value="NrfD"/>
    <property type="match status" value="1"/>
</dbReference>
<evidence type="ECO:0000256" key="3">
    <source>
        <dbReference type="ARBA" id="ARBA00022475"/>
    </source>
</evidence>
<sequence>MHEKPLGGRIVTPVFVVCLAVIAFLIYYSVKRLFLGLGATTGMNDGYPWGIWIAYDMVTGSALGCGGYVMALMTYVLNRGHYHPLVRPALLASIFGYSLGGVSILLDLGRYLNIWNLFVPPRMNFHSAMLEVALCVTTYCCVMILEFAPAIAERFKLKKFGEILDRVIFLLIALGVLLPTMHQSSLGTMMFMAGTKLSPLWHTILLPFFFLMTALFIGFSMVVFESTISHRVYRLGDETSLLARIGAILSVFIAVFLLARLQSLHVGGHLGEAFSGSFYSNMFIIEFMLLLGGMLTLWSRRMRHSAKGLFIAATLILLGGAMYRFNVYLIGYDPGNGWRYFPPVSEQMITFGFIAVEIAAYAFCVKYFPVFSVGHESAAHHS</sequence>
<dbReference type="AlphaFoldDB" id="A0A2L1GN39"/>
<protein>
    <submittedName>
        <fullName evidence="8">Ni/Fe-hydrogenase cytochrome b subunit</fullName>
    </submittedName>
</protein>
<dbReference type="NCBIfam" id="NF008133">
    <property type="entry name" value="PRK10881.1"/>
    <property type="match status" value="1"/>
</dbReference>
<accession>A0A2L1GN39</accession>
<evidence type="ECO:0000256" key="1">
    <source>
        <dbReference type="ARBA" id="ARBA00004651"/>
    </source>
</evidence>
<feature type="transmembrane region" description="Helical" evidence="7">
    <location>
        <begin position="349"/>
        <end position="368"/>
    </location>
</feature>
<name>A0A2L1GN39_9BACT</name>
<organism evidence="8 9">
    <name type="scientific">Desulfobulbus oralis</name>
    <dbReference type="NCBI Taxonomy" id="1986146"/>
    <lineage>
        <taxon>Bacteria</taxon>
        <taxon>Pseudomonadati</taxon>
        <taxon>Thermodesulfobacteriota</taxon>
        <taxon>Desulfobulbia</taxon>
        <taxon>Desulfobulbales</taxon>
        <taxon>Desulfobulbaceae</taxon>
        <taxon>Desulfobulbus</taxon>
    </lineage>
</organism>
<keyword evidence="5 7" id="KW-1133">Transmembrane helix</keyword>
<gene>
    <name evidence="8" type="ORF">CAY53_05655</name>
</gene>
<keyword evidence="6 7" id="KW-0472">Membrane</keyword>
<feature type="transmembrane region" description="Helical" evidence="7">
    <location>
        <begin position="12"/>
        <end position="30"/>
    </location>
</feature>
<keyword evidence="4 7" id="KW-0812">Transmembrane</keyword>
<evidence type="ECO:0000256" key="2">
    <source>
        <dbReference type="ARBA" id="ARBA00008929"/>
    </source>
</evidence>
<feature type="transmembrane region" description="Helical" evidence="7">
    <location>
        <begin position="241"/>
        <end position="259"/>
    </location>
</feature>
<evidence type="ECO:0000256" key="4">
    <source>
        <dbReference type="ARBA" id="ARBA00022692"/>
    </source>
</evidence>
<feature type="transmembrane region" description="Helical" evidence="7">
    <location>
        <begin position="50"/>
        <end position="77"/>
    </location>
</feature>
<feature type="transmembrane region" description="Helical" evidence="7">
    <location>
        <begin position="309"/>
        <end position="329"/>
    </location>
</feature>
<dbReference type="InterPro" id="IPR051817">
    <property type="entry name" value="FDH_cytochrome_b556_subunit"/>
</dbReference>
<dbReference type="OrthoDB" id="9768158at2"/>
<proteinExistence type="inferred from homology"/>
<dbReference type="Proteomes" id="UP000239867">
    <property type="component" value="Chromosome"/>
</dbReference>